<accession>A0A0C2E1E6</accession>
<evidence type="ECO:0000259" key="10">
    <source>
        <dbReference type="PROSITE" id="PS51864"/>
    </source>
</evidence>
<dbReference type="CDD" id="cd04280">
    <property type="entry name" value="ZnMc_astacin_like"/>
    <property type="match status" value="1"/>
</dbReference>
<comment type="cofactor">
    <cofactor evidence="7 8">
        <name>Zn(2+)</name>
        <dbReference type="ChEBI" id="CHEBI:29105"/>
    </cofactor>
    <text evidence="7 8">Binds 1 zinc ion per subunit.</text>
</comment>
<dbReference type="PROSITE" id="PS51864">
    <property type="entry name" value="ASTACIN"/>
    <property type="match status" value="1"/>
</dbReference>
<dbReference type="Proteomes" id="UP000054047">
    <property type="component" value="Unassembled WGS sequence"/>
</dbReference>
<feature type="binding site" evidence="7">
    <location>
        <position position="236"/>
    </location>
    <ligand>
        <name>Zn(2+)</name>
        <dbReference type="ChEBI" id="CHEBI:29105"/>
        <note>catalytic</note>
    </ligand>
</feature>
<feature type="domain" description="Peptidase M12A" evidence="10">
    <location>
        <begin position="132"/>
        <end position="328"/>
    </location>
</feature>
<keyword evidence="1 7" id="KW-0645">Protease</keyword>
<feature type="compositionally biased region" description="Basic residues" evidence="9">
    <location>
        <begin position="361"/>
        <end position="370"/>
    </location>
</feature>
<evidence type="ECO:0000256" key="2">
    <source>
        <dbReference type="ARBA" id="ARBA00022723"/>
    </source>
</evidence>
<organism evidence="11 12">
    <name type="scientific">Ancylostoma duodenale</name>
    <dbReference type="NCBI Taxonomy" id="51022"/>
    <lineage>
        <taxon>Eukaryota</taxon>
        <taxon>Metazoa</taxon>
        <taxon>Ecdysozoa</taxon>
        <taxon>Nematoda</taxon>
        <taxon>Chromadorea</taxon>
        <taxon>Rhabditida</taxon>
        <taxon>Rhabditina</taxon>
        <taxon>Rhabditomorpha</taxon>
        <taxon>Strongyloidea</taxon>
        <taxon>Ancylostomatidae</taxon>
        <taxon>Ancylostomatinae</taxon>
        <taxon>Ancylostoma</taxon>
    </lineage>
</organism>
<dbReference type="InterPro" id="IPR034035">
    <property type="entry name" value="Astacin-like_dom"/>
</dbReference>
<keyword evidence="5 7" id="KW-0482">Metalloprotease</keyword>
<dbReference type="OrthoDB" id="291007at2759"/>
<evidence type="ECO:0000313" key="11">
    <source>
        <dbReference type="EMBL" id="KIH69182.1"/>
    </source>
</evidence>
<keyword evidence="8" id="KW-0732">Signal</keyword>
<sequence length="569" mass="65048">MLVVCLRASLLIIGARGFGAVPIPNTNAKFVKDLFDDYSEKFLIPEDFINAAEKPGKIAYVNVYKSIIDCSDIPVDIPTEAQLEAVQNSQLFEGDIIGMPIVEEQALRRLHDEPIDIDEASIFGRPYHSALNLVTYPEKLWTDAQVPYMLEEGMTNDQRAAIAQAFDEYKEKTCVRFVPRTDDDFDYIYIKRNVAFGCSSYVGRAGGNQTVSLEVDKCFSKGIIAHELMHALGFFHEHSRTDRDQYVDINEENIRPGMLRNFEKYPRKIIDPLGMPYDYESVMHYHKLAFSRNGKATIVPKDRKAEVGQRYKLSHVDAKKVNKLYQCGEFSKTTTTSTTTTTTESTTTTTTNKTPSTTTKSRTKPGRGRVTKTEKPTTTATRRTTTRVPPTTKTTTRTRKTTTKKPHTKEKEKGSEGNRRGTKEKEKITEEKEICKDKNLFCGYWAKIGLIPGKQAQFLYQIILYMSRTLLLKNSRPHKKLSEQKLGRYVTTQYFLEDLIGYGTEEAQRGQLCRERLAYRADMFKSLQAALRDIRSYSYDHVDGKFIPNNRKAKRALPERLVVEENDEE</sequence>
<feature type="region of interest" description="Disordered" evidence="9">
    <location>
        <begin position="333"/>
        <end position="425"/>
    </location>
</feature>
<comment type="caution">
    <text evidence="7">Lacks conserved residue(s) required for the propagation of feature annotation.</text>
</comment>
<dbReference type="InterPro" id="IPR024079">
    <property type="entry name" value="MetalloPept_cat_dom_sf"/>
</dbReference>
<dbReference type="Gene3D" id="3.40.390.10">
    <property type="entry name" value="Collagenase (Catalytic Domain)"/>
    <property type="match status" value="1"/>
</dbReference>
<evidence type="ECO:0000256" key="1">
    <source>
        <dbReference type="ARBA" id="ARBA00022670"/>
    </source>
</evidence>
<evidence type="ECO:0000256" key="7">
    <source>
        <dbReference type="PROSITE-ProRule" id="PRU01211"/>
    </source>
</evidence>
<feature type="compositionally biased region" description="Low complexity" evidence="9">
    <location>
        <begin position="333"/>
        <end position="360"/>
    </location>
</feature>
<name>A0A0C2E1E6_9BILA</name>
<keyword evidence="6" id="KW-1015">Disulfide bond</keyword>
<dbReference type="GO" id="GO:0008270">
    <property type="term" value="F:zinc ion binding"/>
    <property type="evidence" value="ECO:0007669"/>
    <property type="project" value="UniProtKB-UniRule"/>
</dbReference>
<dbReference type="PRINTS" id="PR00480">
    <property type="entry name" value="ASTACIN"/>
</dbReference>
<evidence type="ECO:0000256" key="8">
    <source>
        <dbReference type="RuleBase" id="RU361183"/>
    </source>
</evidence>
<dbReference type="FunFam" id="3.40.390.10:FF:000042">
    <property type="entry name" value="Metalloendopeptidase"/>
    <property type="match status" value="1"/>
</dbReference>
<dbReference type="AlphaFoldDB" id="A0A0C2E1E6"/>
<protein>
    <recommendedName>
        <fullName evidence="8">Metalloendopeptidase</fullName>
        <ecNumber evidence="8">3.4.24.-</ecNumber>
    </recommendedName>
</protein>
<dbReference type="GO" id="GO:0004222">
    <property type="term" value="F:metalloendopeptidase activity"/>
    <property type="evidence" value="ECO:0007669"/>
    <property type="project" value="UniProtKB-UniRule"/>
</dbReference>
<evidence type="ECO:0000256" key="4">
    <source>
        <dbReference type="ARBA" id="ARBA00022833"/>
    </source>
</evidence>
<feature type="compositionally biased region" description="Low complexity" evidence="9">
    <location>
        <begin position="376"/>
        <end position="395"/>
    </location>
</feature>
<feature type="binding site" evidence="7">
    <location>
        <position position="226"/>
    </location>
    <ligand>
        <name>Zn(2+)</name>
        <dbReference type="ChEBI" id="CHEBI:29105"/>
        <note>catalytic</note>
    </ligand>
</feature>
<dbReference type="PANTHER" id="PTHR10127">
    <property type="entry name" value="DISCOIDIN, CUB, EGF, LAMININ , AND ZINC METALLOPROTEASE DOMAIN CONTAINING"/>
    <property type="match status" value="1"/>
</dbReference>
<keyword evidence="2 7" id="KW-0479">Metal-binding</keyword>
<feature type="signal peptide" evidence="8">
    <location>
        <begin position="1"/>
        <end position="17"/>
    </location>
</feature>
<dbReference type="SMART" id="SM00235">
    <property type="entry name" value="ZnMc"/>
    <property type="match status" value="1"/>
</dbReference>
<evidence type="ECO:0000256" key="6">
    <source>
        <dbReference type="ARBA" id="ARBA00023157"/>
    </source>
</evidence>
<feature type="active site" evidence="7">
    <location>
        <position position="227"/>
    </location>
</feature>
<feature type="binding site" evidence="7">
    <location>
        <position position="230"/>
    </location>
    <ligand>
        <name>Zn(2+)</name>
        <dbReference type="ChEBI" id="CHEBI:29105"/>
        <note>catalytic</note>
    </ligand>
</feature>
<evidence type="ECO:0000256" key="9">
    <source>
        <dbReference type="SAM" id="MobiDB-lite"/>
    </source>
</evidence>
<keyword evidence="12" id="KW-1185">Reference proteome</keyword>
<feature type="chain" id="PRO_5005110911" description="Metalloendopeptidase" evidence="8">
    <location>
        <begin position="18"/>
        <end position="569"/>
    </location>
</feature>
<dbReference type="InterPro" id="IPR006026">
    <property type="entry name" value="Peptidase_Metallo"/>
</dbReference>
<dbReference type="InterPro" id="IPR001506">
    <property type="entry name" value="Peptidase_M12A"/>
</dbReference>
<evidence type="ECO:0000256" key="5">
    <source>
        <dbReference type="ARBA" id="ARBA00023049"/>
    </source>
</evidence>
<proteinExistence type="predicted"/>
<gene>
    <name evidence="11" type="ORF">ANCDUO_00484</name>
</gene>
<keyword evidence="3 7" id="KW-0378">Hydrolase</keyword>
<dbReference type="Pfam" id="PF01400">
    <property type="entry name" value="Astacin"/>
    <property type="match status" value="1"/>
</dbReference>
<dbReference type="SUPFAM" id="SSF55486">
    <property type="entry name" value="Metalloproteases ('zincins'), catalytic domain"/>
    <property type="match status" value="1"/>
</dbReference>
<keyword evidence="4 7" id="KW-0862">Zinc</keyword>
<evidence type="ECO:0000313" key="12">
    <source>
        <dbReference type="Proteomes" id="UP000054047"/>
    </source>
</evidence>
<feature type="compositionally biased region" description="Basic and acidic residues" evidence="9">
    <location>
        <begin position="409"/>
        <end position="425"/>
    </location>
</feature>
<feature type="compositionally biased region" description="Basic residues" evidence="9">
    <location>
        <begin position="396"/>
        <end position="408"/>
    </location>
</feature>
<dbReference type="PANTHER" id="PTHR10127:SF780">
    <property type="entry name" value="METALLOENDOPEPTIDASE"/>
    <property type="match status" value="1"/>
</dbReference>
<reference evidence="11 12" key="1">
    <citation type="submission" date="2013-12" db="EMBL/GenBank/DDBJ databases">
        <title>Draft genome of the parsitic nematode Ancylostoma duodenale.</title>
        <authorList>
            <person name="Mitreva M."/>
        </authorList>
    </citation>
    <scope>NUCLEOTIDE SEQUENCE [LARGE SCALE GENOMIC DNA]</scope>
    <source>
        <strain evidence="11 12">Zhejiang</strain>
    </source>
</reference>
<dbReference type="EMBL" id="KN726206">
    <property type="protein sequence ID" value="KIH69182.1"/>
    <property type="molecule type" value="Genomic_DNA"/>
</dbReference>
<dbReference type="EC" id="3.4.24.-" evidence="8"/>
<evidence type="ECO:0000256" key="3">
    <source>
        <dbReference type="ARBA" id="ARBA00022801"/>
    </source>
</evidence>
<dbReference type="GO" id="GO:0006508">
    <property type="term" value="P:proteolysis"/>
    <property type="evidence" value="ECO:0007669"/>
    <property type="project" value="UniProtKB-KW"/>
</dbReference>
<dbReference type="MEROPS" id="M12.A23"/>